<dbReference type="Pfam" id="PF00754">
    <property type="entry name" value="F5_F8_type_C"/>
    <property type="match status" value="1"/>
</dbReference>
<proteinExistence type="predicted"/>
<evidence type="ECO:0000259" key="3">
    <source>
        <dbReference type="PROSITE" id="PS50022"/>
    </source>
</evidence>
<keyword evidence="5" id="KW-1185">Reference proteome</keyword>
<dbReference type="Gene3D" id="2.60.120.260">
    <property type="entry name" value="Galactose-binding domain-like"/>
    <property type="match status" value="1"/>
</dbReference>
<dbReference type="SMART" id="SM00231">
    <property type="entry name" value="FA58C"/>
    <property type="match status" value="1"/>
</dbReference>
<reference evidence="4 5" key="1">
    <citation type="journal article" date="2017" name="PLoS Biol.">
        <title>The sea cucumber genome provides insights into morphological evolution and visceral regeneration.</title>
        <authorList>
            <person name="Zhang X."/>
            <person name="Sun L."/>
            <person name="Yuan J."/>
            <person name="Sun Y."/>
            <person name="Gao Y."/>
            <person name="Zhang L."/>
            <person name="Li S."/>
            <person name="Dai H."/>
            <person name="Hamel J.F."/>
            <person name="Liu C."/>
            <person name="Yu Y."/>
            <person name="Liu S."/>
            <person name="Lin W."/>
            <person name="Guo K."/>
            <person name="Jin S."/>
            <person name="Xu P."/>
            <person name="Storey K.B."/>
            <person name="Huan P."/>
            <person name="Zhang T."/>
            <person name="Zhou Y."/>
            <person name="Zhang J."/>
            <person name="Lin C."/>
            <person name="Li X."/>
            <person name="Xing L."/>
            <person name="Huo D."/>
            <person name="Sun M."/>
            <person name="Wang L."/>
            <person name="Mercier A."/>
            <person name="Li F."/>
            <person name="Yang H."/>
            <person name="Xiang J."/>
        </authorList>
    </citation>
    <scope>NUCLEOTIDE SEQUENCE [LARGE SCALE GENOMIC DNA]</scope>
    <source>
        <strain evidence="4">Shaxun</strain>
        <tissue evidence="4">Muscle</tissue>
    </source>
</reference>
<dbReference type="EMBL" id="MRZV01000024">
    <property type="protein sequence ID" value="PIK61819.1"/>
    <property type="molecule type" value="Genomic_DNA"/>
</dbReference>
<feature type="domain" description="F5/8 type C" evidence="3">
    <location>
        <begin position="308"/>
        <end position="465"/>
    </location>
</feature>
<dbReference type="PROSITE" id="PS01286">
    <property type="entry name" value="FA58C_2"/>
    <property type="match status" value="1"/>
</dbReference>
<dbReference type="SUPFAM" id="SSF49785">
    <property type="entry name" value="Galactose-binding domain-like"/>
    <property type="match status" value="1"/>
</dbReference>
<dbReference type="FunFam" id="2.60.120.260:FF:000002">
    <property type="entry name" value="Coagulation factor VIII"/>
    <property type="match status" value="1"/>
</dbReference>
<dbReference type="PROSITE" id="PS50022">
    <property type="entry name" value="FA58C_3"/>
    <property type="match status" value="1"/>
</dbReference>
<feature type="chain" id="PRO_5013600660" evidence="2">
    <location>
        <begin position="25"/>
        <end position="526"/>
    </location>
</feature>
<name>A0A2G8LNI4_STIJA</name>
<organism evidence="4 5">
    <name type="scientific">Stichopus japonicus</name>
    <name type="common">Sea cucumber</name>
    <dbReference type="NCBI Taxonomy" id="307972"/>
    <lineage>
        <taxon>Eukaryota</taxon>
        <taxon>Metazoa</taxon>
        <taxon>Echinodermata</taxon>
        <taxon>Eleutherozoa</taxon>
        <taxon>Echinozoa</taxon>
        <taxon>Holothuroidea</taxon>
        <taxon>Aspidochirotacea</taxon>
        <taxon>Aspidochirotida</taxon>
        <taxon>Stichopodidae</taxon>
        <taxon>Apostichopus</taxon>
    </lineage>
</organism>
<comment type="caution">
    <text evidence="4">The sequence shown here is derived from an EMBL/GenBank/DDBJ whole genome shotgun (WGS) entry which is preliminary data.</text>
</comment>
<dbReference type="InterPro" id="IPR000421">
    <property type="entry name" value="FA58C"/>
</dbReference>
<dbReference type="AlphaFoldDB" id="A0A2G8LNI4"/>
<dbReference type="CDD" id="cd00057">
    <property type="entry name" value="FA58C"/>
    <property type="match status" value="1"/>
</dbReference>
<protein>
    <submittedName>
        <fullName evidence="4">Egg coat matrix protein</fullName>
    </submittedName>
</protein>
<dbReference type="Proteomes" id="UP000230750">
    <property type="component" value="Unassembled WGS sequence"/>
</dbReference>
<gene>
    <name evidence="4" type="ORF">BSL78_01274</name>
</gene>
<dbReference type="OrthoDB" id="10046852at2759"/>
<dbReference type="PANTHER" id="PTHR24543">
    <property type="entry name" value="MULTICOPPER OXIDASE-RELATED"/>
    <property type="match status" value="1"/>
</dbReference>
<dbReference type="PANTHER" id="PTHR24543:SF325">
    <property type="entry name" value="F5_8 TYPE C DOMAIN-CONTAINING PROTEIN"/>
    <property type="match status" value="1"/>
</dbReference>
<accession>A0A2G8LNI4</accession>
<keyword evidence="2" id="KW-0732">Signal</keyword>
<evidence type="ECO:0000313" key="5">
    <source>
        <dbReference type="Proteomes" id="UP000230750"/>
    </source>
</evidence>
<sequence length="526" mass="59168">MDISVLLTFLLVQCISYYTSPIEAYFGKPLAYGQDDLFDDMGQATVREFDITDGVVVLNVETENTDGEEELWVLDFQRYDLDGTMAVVVDDAGGLKADNTGSCSNIFNDATYSDGFYMDSFEPQPPGVKDLYTSFIKGNGFDPDTNMRVDKFIFNGNIDELFACQNTNNESVWVRNVYEESIEFNTTLYLTNVRPKYPDRGYILPSYVESYAVLYWRLLRLALSRFLISSTERLRPIFQYAIVKTVYLEDDPDNDIDRSRAEVEMAFKTITDSDGELISVYKYGSLVYTSANSRNTLSHIKLLPSRGCNTALGMENGNILDSQLSASSSFASSPGTALYAPQNGRLNTEQENDSGGAWIPDSGDLNPYIQIDLLAPIPISGVITQGRNLGFQQWVKTFQVAYSVPGEPWKLVTNHDDDNETFSGNFDSSTQVVNYFSNPVKAQVLRIFPLTFNNQPSLRLELLGCPDETIEALDDLDVNHTPQCDFTEYRGQCTQQWYFTLVLNVDEASVTNDRPIDATGKEFERN</sequence>
<keyword evidence="1" id="KW-1015">Disulfide bond</keyword>
<feature type="signal peptide" evidence="2">
    <location>
        <begin position="1"/>
        <end position="24"/>
    </location>
</feature>
<dbReference type="PROSITE" id="PS01285">
    <property type="entry name" value="FA58C_1"/>
    <property type="match status" value="1"/>
</dbReference>
<evidence type="ECO:0000256" key="2">
    <source>
        <dbReference type="SAM" id="SignalP"/>
    </source>
</evidence>
<dbReference type="InterPro" id="IPR008979">
    <property type="entry name" value="Galactose-bd-like_sf"/>
</dbReference>
<evidence type="ECO:0000256" key="1">
    <source>
        <dbReference type="ARBA" id="ARBA00023157"/>
    </source>
</evidence>
<evidence type="ECO:0000313" key="4">
    <source>
        <dbReference type="EMBL" id="PIK61819.1"/>
    </source>
</evidence>